<dbReference type="InterPro" id="IPR001789">
    <property type="entry name" value="Sig_transdc_resp-reg_receiver"/>
</dbReference>
<evidence type="ECO:0000256" key="7">
    <source>
        <dbReference type="PROSITE-ProRule" id="PRU00169"/>
    </source>
</evidence>
<dbReference type="PANTHER" id="PTHR32071">
    <property type="entry name" value="TRANSCRIPTIONAL REGULATORY PROTEIN"/>
    <property type="match status" value="1"/>
</dbReference>
<feature type="modified residue" description="4-aspartylphosphate" evidence="7">
    <location>
        <position position="54"/>
    </location>
</feature>
<dbReference type="GO" id="GO:0005524">
    <property type="term" value="F:ATP binding"/>
    <property type="evidence" value="ECO:0007669"/>
    <property type="project" value="UniProtKB-KW"/>
</dbReference>
<dbReference type="InterPro" id="IPR011006">
    <property type="entry name" value="CheY-like_superfamily"/>
</dbReference>
<dbReference type="FunFam" id="3.40.50.300:FF:000006">
    <property type="entry name" value="DNA-binding transcriptional regulator NtrC"/>
    <property type="match status" value="1"/>
</dbReference>
<dbReference type="Gene3D" id="3.40.50.2300">
    <property type="match status" value="1"/>
</dbReference>
<dbReference type="AlphaFoldDB" id="A0A1G7H1M5"/>
<sequence length="466" mass="52457">MRPNHILVVDDDSSLRRVMQIQLEEAGYEVTLASDGDEACKLLASERPPLVITDLRMPTSGMELLGFIQRENLMTTVIVVTAFGTVESAVEAMRSGAYDYVTKPLDFDALLLVARRAMERQNLLEEVRTLRSALDKRYEFSGIIAQSKSFLRVLDQAARVAERDATVLIQGETGTGKELIARAIHHNSRRHNRPFVAINCGAIPRDLVESELFGYRRGAFTGAISDRLGRVEAADGGTLFLDEIGELPLDAQVKLLRLLQEGEISKIGANNPTRVNVRVIAATHRNLQAMVEDGTFREDLYYRLAVVPLFIPPIRERREDIPLLLAELFERSRQRHGLNDISLSQGALRRLVGYRWPGNVREMENVLERLIVLSTHSLITEDDLPEEIARPSQQAPSLWPDLPEEGISLEAVEKDLISRALEKFHGNQTHAARYLDISRRTLIYRMEKHGLASGHESDTSMRDIRA</sequence>
<dbReference type="GO" id="GO:0043565">
    <property type="term" value="F:sequence-specific DNA binding"/>
    <property type="evidence" value="ECO:0007669"/>
    <property type="project" value="InterPro"/>
</dbReference>
<dbReference type="Proteomes" id="UP000182427">
    <property type="component" value="Chromosome I"/>
</dbReference>
<dbReference type="PROSITE" id="PS50045">
    <property type="entry name" value="SIGMA54_INTERACT_4"/>
    <property type="match status" value="1"/>
</dbReference>
<protein>
    <submittedName>
        <fullName evidence="10">Two-component system, NtrC family, response regulator</fullName>
    </submittedName>
</protein>
<dbReference type="Pfam" id="PF25601">
    <property type="entry name" value="AAA_lid_14"/>
    <property type="match status" value="1"/>
</dbReference>
<dbReference type="PROSITE" id="PS50110">
    <property type="entry name" value="RESPONSE_REGULATORY"/>
    <property type="match status" value="1"/>
</dbReference>
<evidence type="ECO:0000259" key="9">
    <source>
        <dbReference type="PROSITE" id="PS50110"/>
    </source>
</evidence>
<dbReference type="PRINTS" id="PR01590">
    <property type="entry name" value="HTHFIS"/>
</dbReference>
<dbReference type="InterPro" id="IPR025662">
    <property type="entry name" value="Sigma_54_int_dom_ATP-bd_1"/>
</dbReference>
<dbReference type="InterPro" id="IPR058031">
    <property type="entry name" value="AAA_lid_NorR"/>
</dbReference>
<evidence type="ECO:0000313" key="10">
    <source>
        <dbReference type="EMBL" id="SDE94049.1"/>
    </source>
</evidence>
<dbReference type="InterPro" id="IPR002078">
    <property type="entry name" value="Sigma_54_int"/>
</dbReference>
<dbReference type="InterPro" id="IPR003593">
    <property type="entry name" value="AAA+_ATPase"/>
</dbReference>
<dbReference type="InterPro" id="IPR002197">
    <property type="entry name" value="HTH_Fis"/>
</dbReference>
<dbReference type="InterPro" id="IPR009057">
    <property type="entry name" value="Homeodomain-like_sf"/>
</dbReference>
<reference evidence="10 11" key="1">
    <citation type="submission" date="2016-10" db="EMBL/GenBank/DDBJ databases">
        <authorList>
            <person name="de Groot N.N."/>
        </authorList>
    </citation>
    <scope>NUCLEOTIDE SEQUENCE [LARGE SCALE GENOMIC DNA]</scope>
    <source>
        <strain evidence="10 11">GAS232</strain>
    </source>
</reference>
<evidence type="ECO:0000259" key="8">
    <source>
        <dbReference type="PROSITE" id="PS50045"/>
    </source>
</evidence>
<name>A0A1G7H1M5_9BACT</name>
<evidence type="ECO:0000256" key="2">
    <source>
        <dbReference type="ARBA" id="ARBA00022741"/>
    </source>
</evidence>
<gene>
    <name evidence="10" type="ORF">SAMN05444167_0874</name>
</gene>
<evidence type="ECO:0000256" key="6">
    <source>
        <dbReference type="ARBA" id="ARBA00023163"/>
    </source>
</evidence>
<keyword evidence="1 7" id="KW-0597">Phosphoprotein</keyword>
<accession>A0A1G7H1M5</accession>
<dbReference type="OrthoDB" id="9803970at2"/>
<feature type="domain" description="Response regulatory" evidence="9">
    <location>
        <begin position="5"/>
        <end position="118"/>
    </location>
</feature>
<evidence type="ECO:0000256" key="5">
    <source>
        <dbReference type="ARBA" id="ARBA00023015"/>
    </source>
</evidence>
<dbReference type="Pfam" id="PF02954">
    <property type="entry name" value="HTH_8"/>
    <property type="match status" value="1"/>
</dbReference>
<dbReference type="PROSITE" id="PS00675">
    <property type="entry name" value="SIGMA54_INTERACT_1"/>
    <property type="match status" value="1"/>
</dbReference>
<dbReference type="GO" id="GO:0000160">
    <property type="term" value="P:phosphorelay signal transduction system"/>
    <property type="evidence" value="ECO:0007669"/>
    <property type="project" value="UniProtKB-KW"/>
</dbReference>
<dbReference type="SMART" id="SM00448">
    <property type="entry name" value="REC"/>
    <property type="match status" value="1"/>
</dbReference>
<dbReference type="Gene3D" id="3.40.50.300">
    <property type="entry name" value="P-loop containing nucleotide triphosphate hydrolases"/>
    <property type="match status" value="1"/>
</dbReference>
<proteinExistence type="predicted"/>
<dbReference type="EMBL" id="LT629690">
    <property type="protein sequence ID" value="SDE94049.1"/>
    <property type="molecule type" value="Genomic_DNA"/>
</dbReference>
<feature type="domain" description="Sigma-54 factor interaction" evidence="8">
    <location>
        <begin position="143"/>
        <end position="372"/>
    </location>
</feature>
<evidence type="ECO:0000313" key="11">
    <source>
        <dbReference type="Proteomes" id="UP000182427"/>
    </source>
</evidence>
<keyword evidence="6" id="KW-0804">Transcription</keyword>
<organism evidence="10 11">
    <name type="scientific">Terriglobus roseus</name>
    <dbReference type="NCBI Taxonomy" id="392734"/>
    <lineage>
        <taxon>Bacteria</taxon>
        <taxon>Pseudomonadati</taxon>
        <taxon>Acidobacteriota</taxon>
        <taxon>Terriglobia</taxon>
        <taxon>Terriglobales</taxon>
        <taxon>Acidobacteriaceae</taxon>
        <taxon>Terriglobus</taxon>
    </lineage>
</organism>
<evidence type="ECO:0000256" key="3">
    <source>
        <dbReference type="ARBA" id="ARBA00022840"/>
    </source>
</evidence>
<dbReference type="SUPFAM" id="SSF52540">
    <property type="entry name" value="P-loop containing nucleoside triphosphate hydrolases"/>
    <property type="match status" value="1"/>
</dbReference>
<keyword evidence="4" id="KW-0902">Two-component regulatory system</keyword>
<dbReference type="InterPro" id="IPR027417">
    <property type="entry name" value="P-loop_NTPase"/>
</dbReference>
<dbReference type="SUPFAM" id="SSF52172">
    <property type="entry name" value="CheY-like"/>
    <property type="match status" value="1"/>
</dbReference>
<evidence type="ECO:0000256" key="1">
    <source>
        <dbReference type="ARBA" id="ARBA00022553"/>
    </source>
</evidence>
<keyword evidence="11" id="KW-1185">Reference proteome</keyword>
<evidence type="ECO:0000256" key="4">
    <source>
        <dbReference type="ARBA" id="ARBA00023012"/>
    </source>
</evidence>
<dbReference type="CDD" id="cd00009">
    <property type="entry name" value="AAA"/>
    <property type="match status" value="1"/>
</dbReference>
<dbReference type="GO" id="GO:0006355">
    <property type="term" value="P:regulation of DNA-templated transcription"/>
    <property type="evidence" value="ECO:0007669"/>
    <property type="project" value="InterPro"/>
</dbReference>
<keyword evidence="3" id="KW-0067">ATP-binding</keyword>
<keyword evidence="2" id="KW-0547">Nucleotide-binding</keyword>
<dbReference type="InterPro" id="IPR025943">
    <property type="entry name" value="Sigma_54_int_dom_ATP-bd_2"/>
</dbReference>
<dbReference type="PROSITE" id="PS00676">
    <property type="entry name" value="SIGMA54_INTERACT_2"/>
    <property type="match status" value="1"/>
</dbReference>
<dbReference type="FunFam" id="3.40.50.2300:FF:000018">
    <property type="entry name" value="DNA-binding transcriptional regulator NtrC"/>
    <property type="match status" value="1"/>
</dbReference>
<dbReference type="Pfam" id="PF00072">
    <property type="entry name" value="Response_reg"/>
    <property type="match status" value="1"/>
</dbReference>
<dbReference type="Gene3D" id="1.10.10.60">
    <property type="entry name" value="Homeodomain-like"/>
    <property type="match status" value="1"/>
</dbReference>
<keyword evidence="5" id="KW-0805">Transcription regulation</keyword>
<dbReference type="SMART" id="SM00382">
    <property type="entry name" value="AAA"/>
    <property type="match status" value="1"/>
</dbReference>
<dbReference type="SUPFAM" id="SSF46689">
    <property type="entry name" value="Homeodomain-like"/>
    <property type="match status" value="1"/>
</dbReference>
<dbReference type="Pfam" id="PF00158">
    <property type="entry name" value="Sigma54_activat"/>
    <property type="match status" value="1"/>
</dbReference>
<dbReference type="Gene3D" id="1.10.8.60">
    <property type="match status" value="1"/>
</dbReference>